<organism evidence="2 3">
    <name type="scientific">Burkholderia cenocepacia (strain ATCC BAA-245 / DSM 16553 / LMG 16656 / NCTC 13227 / J2315 / CF5610)</name>
    <name type="common">Burkholderia cepacia (strain J2315)</name>
    <dbReference type="NCBI Taxonomy" id="216591"/>
    <lineage>
        <taxon>Bacteria</taxon>
        <taxon>Pseudomonadati</taxon>
        <taxon>Pseudomonadota</taxon>
        <taxon>Betaproteobacteria</taxon>
        <taxon>Burkholderiales</taxon>
        <taxon>Burkholderiaceae</taxon>
        <taxon>Burkholderia</taxon>
        <taxon>Burkholderia cepacia complex</taxon>
    </lineage>
</organism>
<proteinExistence type="predicted"/>
<sequence length="154" mass="16197">MCSDPKERAMQYLRNVSRFAVAAALTAGLAAGATGAYAQSDGLPAARQQGDVTFVSGGVGQDESTAFQRNESQWPLALRFTGKGGEFLADVHVRIVDGKGAEVLKTDTRGPYMLVKVPPGRYTVHASYQGSDESRAVTVGAKGGAKAAFQWSAQ</sequence>
<dbReference type="KEGG" id="bcj:BCAL2828"/>
<name>B4EA12_BURCJ</name>
<dbReference type="Pfam" id="PF13620">
    <property type="entry name" value="CarboxypepD_reg"/>
    <property type="match status" value="1"/>
</dbReference>
<evidence type="ECO:0000256" key="1">
    <source>
        <dbReference type="SAM" id="SignalP"/>
    </source>
</evidence>
<dbReference type="SUPFAM" id="SSF49452">
    <property type="entry name" value="Starch-binding domain-like"/>
    <property type="match status" value="1"/>
</dbReference>
<keyword evidence="3" id="KW-1185">Reference proteome</keyword>
<protein>
    <submittedName>
        <fullName evidence="2">Exported protein</fullName>
    </submittedName>
</protein>
<feature type="chain" id="PRO_5002803693" evidence="1">
    <location>
        <begin position="39"/>
        <end position="154"/>
    </location>
</feature>
<evidence type="ECO:0000313" key="3">
    <source>
        <dbReference type="Proteomes" id="UP000001035"/>
    </source>
</evidence>
<reference evidence="2 3" key="1">
    <citation type="journal article" date="2009" name="J. Bacteriol.">
        <title>The genome of Burkholderia cenocepacia J2315, an epidemic pathogen of cystic fibrosis patients.</title>
        <authorList>
            <person name="Holden M.T."/>
            <person name="Seth-Smith H.M."/>
            <person name="Crossman L.C."/>
            <person name="Sebaihia M."/>
            <person name="Bentley S.D."/>
            <person name="Cerdeno-Tarraga A.M."/>
            <person name="Thomson N.R."/>
            <person name="Bason N."/>
            <person name="Quail M.A."/>
            <person name="Sharp S."/>
            <person name="Cherevach I."/>
            <person name="Churcher C."/>
            <person name="Goodhead I."/>
            <person name="Hauser H."/>
            <person name="Holroyd N."/>
            <person name="Mungall K."/>
            <person name="Scott P."/>
            <person name="Walker D."/>
            <person name="White B."/>
            <person name="Rose H."/>
            <person name="Iversen P."/>
            <person name="Mil-Homens D."/>
            <person name="Rocha E.P."/>
            <person name="Fialho A.M."/>
            <person name="Baldwin A."/>
            <person name="Dowson C."/>
            <person name="Barrell B.G."/>
            <person name="Govan J.R."/>
            <person name="Vandamme P."/>
            <person name="Hart C.A."/>
            <person name="Mahenthiralingam E."/>
            <person name="Parkhill J."/>
        </authorList>
    </citation>
    <scope>NUCLEOTIDE SEQUENCE [LARGE SCALE GENOMIC DNA]</scope>
    <source>
        <strain evidence="3">ATCC BAA-245 / DSM 16553 / LMG 16656 / NCTC 13227 / J2315 / CF5610</strain>
    </source>
</reference>
<dbReference type="HOGENOM" id="CLU_121829_3_0_4"/>
<accession>B4EA12</accession>
<dbReference type="AlphaFoldDB" id="B4EA12"/>
<dbReference type="Proteomes" id="UP000001035">
    <property type="component" value="Chromosome 1"/>
</dbReference>
<dbReference type="GO" id="GO:0030246">
    <property type="term" value="F:carbohydrate binding"/>
    <property type="evidence" value="ECO:0007669"/>
    <property type="project" value="InterPro"/>
</dbReference>
<dbReference type="Gene3D" id="2.60.40.1120">
    <property type="entry name" value="Carboxypeptidase-like, regulatory domain"/>
    <property type="match status" value="1"/>
</dbReference>
<feature type="signal peptide" evidence="1">
    <location>
        <begin position="1"/>
        <end position="38"/>
    </location>
</feature>
<evidence type="ECO:0000313" key="2">
    <source>
        <dbReference type="EMBL" id="CAR53128.1"/>
    </source>
</evidence>
<gene>
    <name evidence="2" type="ORF">BCAL2828</name>
</gene>
<dbReference type="InterPro" id="IPR013784">
    <property type="entry name" value="Carb-bd-like_fold"/>
</dbReference>
<dbReference type="eggNOG" id="ENOG503310H">
    <property type="taxonomic scope" value="Bacteria"/>
</dbReference>
<dbReference type="EMBL" id="AM747720">
    <property type="protein sequence ID" value="CAR53128.1"/>
    <property type="molecule type" value="Genomic_DNA"/>
</dbReference>
<keyword evidence="1" id="KW-0732">Signal</keyword>